<gene>
    <name evidence="2" type="ORF">FKG95_28390</name>
</gene>
<feature type="domain" description="DUF2383" evidence="1">
    <location>
        <begin position="9"/>
        <end position="109"/>
    </location>
</feature>
<dbReference type="InterPro" id="IPR019052">
    <property type="entry name" value="DUF2383"/>
</dbReference>
<sequence length="148" mass="15654">MSVIRTEALAGLNDLIAACREAAGTYRLAAEKLQGTSIGRDCQDHAARRDFSADKLTEFVIAQDDVPNSASGEKALVESAVITLKSAVGFDEAAVVLENCAAKEKQLDDTANVVLSVLAAPELRNVVLTLRTDVAKALESLEQAKPEA</sequence>
<reference evidence="2 3" key="1">
    <citation type="submission" date="2019-06" db="EMBL/GenBank/DDBJ databases">
        <title>Whole genome sequence for Rhodospirillaceae sp. R148.</title>
        <authorList>
            <person name="Wang G."/>
        </authorList>
    </citation>
    <scope>NUCLEOTIDE SEQUENCE [LARGE SCALE GENOMIC DNA]</scope>
    <source>
        <strain evidence="2 3">R148</strain>
    </source>
</reference>
<dbReference type="AlphaFoldDB" id="A0A545SYN5"/>
<protein>
    <submittedName>
        <fullName evidence="2">DUF2383 domain-containing protein</fullName>
    </submittedName>
</protein>
<proteinExistence type="predicted"/>
<name>A0A545SYN5_9PROT</name>
<dbReference type="InterPro" id="IPR012347">
    <property type="entry name" value="Ferritin-like"/>
</dbReference>
<evidence type="ECO:0000313" key="2">
    <source>
        <dbReference type="EMBL" id="TQV70084.1"/>
    </source>
</evidence>
<dbReference type="Proteomes" id="UP000315252">
    <property type="component" value="Unassembled WGS sequence"/>
</dbReference>
<accession>A0A545SYN5</accession>
<dbReference type="Pfam" id="PF09537">
    <property type="entry name" value="DUF2383"/>
    <property type="match status" value="1"/>
</dbReference>
<evidence type="ECO:0000259" key="1">
    <source>
        <dbReference type="Pfam" id="PF09537"/>
    </source>
</evidence>
<keyword evidence="3" id="KW-1185">Reference proteome</keyword>
<dbReference type="EMBL" id="VHSH01000019">
    <property type="protein sequence ID" value="TQV70084.1"/>
    <property type="molecule type" value="Genomic_DNA"/>
</dbReference>
<organism evidence="2 3">
    <name type="scientific">Denitrobaculum tricleocarpae</name>
    <dbReference type="NCBI Taxonomy" id="2591009"/>
    <lineage>
        <taxon>Bacteria</taxon>
        <taxon>Pseudomonadati</taxon>
        <taxon>Pseudomonadota</taxon>
        <taxon>Alphaproteobacteria</taxon>
        <taxon>Rhodospirillales</taxon>
        <taxon>Rhodospirillaceae</taxon>
        <taxon>Denitrobaculum</taxon>
    </lineage>
</organism>
<evidence type="ECO:0000313" key="3">
    <source>
        <dbReference type="Proteomes" id="UP000315252"/>
    </source>
</evidence>
<comment type="caution">
    <text evidence="2">The sequence shown here is derived from an EMBL/GenBank/DDBJ whole genome shotgun (WGS) entry which is preliminary data.</text>
</comment>
<dbReference type="Gene3D" id="1.20.1260.10">
    <property type="match status" value="1"/>
</dbReference>